<dbReference type="Proteomes" id="UP000694872">
    <property type="component" value="Unplaced"/>
</dbReference>
<gene>
    <name evidence="1" type="primary">LOC106123905</name>
</gene>
<sequence length="180" mass="20990">MHNEDSLNNSTSSELNFIDQWSDVTVLKEISKGAILRQHKVKQSTYKDVYDSVNCNYDEPSTSKSNQMHHVIRKPVCIKTGKMKRRKSPKRCPMRIAQLSVPTKRQCIDTWRTKATVIPNFMVERLKQRVMDQKPIVLVADAVNCFERRKRKPRKRQALLNTLRVLICWDSPINISIPNL</sequence>
<organism evidence="1">
    <name type="scientific">Papilio xuthus</name>
    <name type="common">Asian swallowtail butterfly</name>
    <dbReference type="NCBI Taxonomy" id="66420"/>
    <lineage>
        <taxon>Eukaryota</taxon>
        <taxon>Metazoa</taxon>
        <taxon>Ecdysozoa</taxon>
        <taxon>Arthropoda</taxon>
        <taxon>Hexapoda</taxon>
        <taxon>Insecta</taxon>
        <taxon>Pterygota</taxon>
        <taxon>Neoptera</taxon>
        <taxon>Endopterygota</taxon>
        <taxon>Lepidoptera</taxon>
        <taxon>Glossata</taxon>
        <taxon>Ditrysia</taxon>
        <taxon>Papilionoidea</taxon>
        <taxon>Papilionidae</taxon>
        <taxon>Papilioninae</taxon>
        <taxon>Papilio</taxon>
    </lineage>
</organism>
<accession>A0AAJ6ZMJ5</accession>
<evidence type="ECO:0000313" key="1">
    <source>
        <dbReference type="RefSeq" id="XP_013175773.1"/>
    </source>
</evidence>
<protein>
    <submittedName>
        <fullName evidence="1">Uncharacterized protein LOC106123905</fullName>
    </submittedName>
</protein>
<proteinExistence type="predicted"/>
<name>A0AAJ6ZMJ5_PAPXU</name>
<dbReference type="GeneID" id="106123905"/>
<dbReference type="KEGG" id="pxu:106123905"/>
<dbReference type="AlphaFoldDB" id="A0AAJ6ZMJ5"/>
<dbReference type="RefSeq" id="XP_013175773.1">
    <property type="nucleotide sequence ID" value="XM_013320319.1"/>
</dbReference>
<reference evidence="1" key="1">
    <citation type="submission" date="2025-08" db="UniProtKB">
        <authorList>
            <consortium name="RefSeq"/>
        </authorList>
    </citation>
    <scope>IDENTIFICATION</scope>
</reference>